<evidence type="ECO:0000313" key="3">
    <source>
        <dbReference type="Proteomes" id="UP000238442"/>
    </source>
</evidence>
<sequence>MPLAIRHYKRFSFYFCFYPTEASKIVQINGFLCSRTLIIFIIYKDTVMQFKVSDIFYKPRLSTIIIISLFAVGVILNLSVEQYRYSEFRWIYKYVKLISIIMTFGSIGWSLLHPIIIWSENKVNWKSYLLWIFLGMLPILYFTIMIIILNLTGAIIA</sequence>
<dbReference type="KEGG" id="aue:C5O00_04885"/>
<dbReference type="EMBL" id="CP027062">
    <property type="protein sequence ID" value="AVI50538.1"/>
    <property type="molecule type" value="Genomic_DNA"/>
</dbReference>
<feature type="transmembrane region" description="Helical" evidence="1">
    <location>
        <begin position="55"/>
        <end position="76"/>
    </location>
</feature>
<dbReference type="AlphaFoldDB" id="A0A2S0HV95"/>
<accession>A0A2S0HV95</accession>
<name>A0A2S0HV95_9FLAO</name>
<reference evidence="2 3" key="1">
    <citation type="submission" date="2018-02" db="EMBL/GenBank/DDBJ databases">
        <title>Genomic analysis of the strain RR4-38 isolated from a seawater recirculating aquaculture system.</title>
        <authorList>
            <person name="Kim Y.-S."/>
            <person name="Jang Y.H."/>
            <person name="Kim K.-H."/>
        </authorList>
    </citation>
    <scope>NUCLEOTIDE SEQUENCE [LARGE SCALE GENOMIC DNA]</scope>
    <source>
        <strain evidence="2 3">RR4-38</strain>
    </source>
</reference>
<dbReference type="Proteomes" id="UP000238442">
    <property type="component" value="Chromosome"/>
</dbReference>
<proteinExistence type="predicted"/>
<protein>
    <submittedName>
        <fullName evidence="2">Uncharacterized protein</fullName>
    </submittedName>
</protein>
<feature type="transmembrane region" description="Helical" evidence="1">
    <location>
        <begin position="97"/>
        <end position="116"/>
    </location>
</feature>
<evidence type="ECO:0000256" key="1">
    <source>
        <dbReference type="SAM" id="Phobius"/>
    </source>
</evidence>
<feature type="transmembrane region" description="Helical" evidence="1">
    <location>
        <begin position="25"/>
        <end position="43"/>
    </location>
</feature>
<feature type="transmembrane region" description="Helical" evidence="1">
    <location>
        <begin position="128"/>
        <end position="151"/>
    </location>
</feature>
<keyword evidence="3" id="KW-1185">Reference proteome</keyword>
<keyword evidence="1" id="KW-1133">Transmembrane helix</keyword>
<evidence type="ECO:0000313" key="2">
    <source>
        <dbReference type="EMBL" id="AVI50538.1"/>
    </source>
</evidence>
<gene>
    <name evidence="2" type="ORF">C5O00_04885</name>
</gene>
<keyword evidence="1" id="KW-0472">Membrane</keyword>
<organism evidence="2 3">
    <name type="scientific">Pukyongia salina</name>
    <dbReference type="NCBI Taxonomy" id="2094025"/>
    <lineage>
        <taxon>Bacteria</taxon>
        <taxon>Pseudomonadati</taxon>
        <taxon>Bacteroidota</taxon>
        <taxon>Flavobacteriia</taxon>
        <taxon>Flavobacteriales</taxon>
        <taxon>Flavobacteriaceae</taxon>
        <taxon>Pukyongia</taxon>
    </lineage>
</organism>
<keyword evidence="1" id="KW-0812">Transmembrane</keyword>